<name>A0A917R6W1_9ACTN</name>
<evidence type="ECO:0000256" key="2">
    <source>
        <dbReference type="SAM" id="SignalP"/>
    </source>
</evidence>
<reference evidence="3" key="2">
    <citation type="submission" date="2020-09" db="EMBL/GenBank/DDBJ databases">
        <authorList>
            <person name="Sun Q."/>
            <person name="Ohkuma M."/>
        </authorList>
    </citation>
    <scope>NUCLEOTIDE SEQUENCE</scope>
    <source>
        <strain evidence="3">JCM 13064</strain>
    </source>
</reference>
<evidence type="ECO:0000256" key="1">
    <source>
        <dbReference type="ARBA" id="ARBA00022729"/>
    </source>
</evidence>
<dbReference type="InterPro" id="IPR009003">
    <property type="entry name" value="Peptidase_S1_PA"/>
</dbReference>
<protein>
    <submittedName>
        <fullName evidence="3">Peptidase</fullName>
    </submittedName>
</protein>
<dbReference type="PANTHER" id="PTHR15462">
    <property type="entry name" value="SERINE PROTEASE"/>
    <property type="match status" value="1"/>
</dbReference>
<dbReference type="SUPFAM" id="SSF50494">
    <property type="entry name" value="Trypsin-like serine proteases"/>
    <property type="match status" value="1"/>
</dbReference>
<accession>A0A917R6W1</accession>
<keyword evidence="4" id="KW-1185">Reference proteome</keyword>
<proteinExistence type="predicted"/>
<dbReference type="InterPro" id="IPR043504">
    <property type="entry name" value="Peptidase_S1_PA_chymotrypsin"/>
</dbReference>
<feature type="signal peptide" evidence="2">
    <location>
        <begin position="1"/>
        <end position="31"/>
    </location>
</feature>
<organism evidence="3 4">
    <name type="scientific">Sphaerisporangium melleum</name>
    <dbReference type="NCBI Taxonomy" id="321316"/>
    <lineage>
        <taxon>Bacteria</taxon>
        <taxon>Bacillati</taxon>
        <taxon>Actinomycetota</taxon>
        <taxon>Actinomycetes</taxon>
        <taxon>Streptosporangiales</taxon>
        <taxon>Streptosporangiaceae</taxon>
        <taxon>Sphaerisporangium</taxon>
    </lineage>
</organism>
<dbReference type="AlphaFoldDB" id="A0A917R6W1"/>
<evidence type="ECO:0000313" key="4">
    <source>
        <dbReference type="Proteomes" id="UP000645217"/>
    </source>
</evidence>
<gene>
    <name evidence="3" type="ORF">GCM10007964_39280</name>
</gene>
<sequence length="362" mass="38391">MRGFRLPPSARRVFMAAATVALMGGAMVATAPVSGAAAPSVNDPGAAVAVPAPVSPDVAQAMSTARKSRSQAVLDYWTQDRMSKAIPVKEPARTAPSQDTSADAAAAAIPRSVPPVAPLSGKKALPDKAGRVAGQESAQLMVNASITVGKIFYRNAVDGLNYVCSGASINSTSKRLVSTAGHCVHGGGPSGTWHQNWVFVPYYNFGNRPYGSFPSNWLVSFNGWINNSDFDYDVGFVKTANNASGQILVNTVGGQGIQTGQSKSRFLTMMGYPSESPYPGDWQYYCQNTTSASGSNQITIGCPLTRGQSGGPWLWAYDDSTGLGYINGTSSTLNQIVNPTQWWSPYFDGPDWDLFNYADSLV</sequence>
<dbReference type="PANTHER" id="PTHR15462:SF19">
    <property type="entry name" value="PEPTIDASE S1 DOMAIN-CONTAINING PROTEIN"/>
    <property type="match status" value="1"/>
</dbReference>
<dbReference type="InterPro" id="IPR050966">
    <property type="entry name" value="Glutamyl_endopeptidase"/>
</dbReference>
<reference evidence="3" key="1">
    <citation type="journal article" date="2014" name="Int. J. Syst. Evol. Microbiol.">
        <title>Complete genome sequence of Corynebacterium casei LMG S-19264T (=DSM 44701T), isolated from a smear-ripened cheese.</title>
        <authorList>
            <consortium name="US DOE Joint Genome Institute (JGI-PGF)"/>
            <person name="Walter F."/>
            <person name="Albersmeier A."/>
            <person name="Kalinowski J."/>
            <person name="Ruckert C."/>
        </authorList>
    </citation>
    <scope>NUCLEOTIDE SEQUENCE</scope>
    <source>
        <strain evidence="3">JCM 13064</strain>
    </source>
</reference>
<dbReference type="PROSITE" id="PS51318">
    <property type="entry name" value="TAT"/>
    <property type="match status" value="1"/>
</dbReference>
<dbReference type="RefSeq" id="WP_189164484.1">
    <property type="nucleotide sequence ID" value="NZ_BMNT01000021.1"/>
</dbReference>
<evidence type="ECO:0000313" key="3">
    <source>
        <dbReference type="EMBL" id="GGK92913.1"/>
    </source>
</evidence>
<comment type="caution">
    <text evidence="3">The sequence shown here is derived from an EMBL/GenBank/DDBJ whole genome shotgun (WGS) entry which is preliminary data.</text>
</comment>
<dbReference type="EMBL" id="BMNT01000021">
    <property type="protein sequence ID" value="GGK92913.1"/>
    <property type="molecule type" value="Genomic_DNA"/>
</dbReference>
<dbReference type="Gene3D" id="2.40.10.10">
    <property type="entry name" value="Trypsin-like serine proteases"/>
    <property type="match status" value="2"/>
</dbReference>
<dbReference type="Proteomes" id="UP000645217">
    <property type="component" value="Unassembled WGS sequence"/>
</dbReference>
<keyword evidence="1 2" id="KW-0732">Signal</keyword>
<dbReference type="InterPro" id="IPR006311">
    <property type="entry name" value="TAT_signal"/>
</dbReference>
<feature type="chain" id="PRO_5038401131" evidence="2">
    <location>
        <begin position="32"/>
        <end position="362"/>
    </location>
</feature>